<name>A0AAP0AX65_9ASPA</name>
<dbReference type="Proteomes" id="UP001418222">
    <property type="component" value="Unassembled WGS sequence"/>
</dbReference>
<gene>
    <name evidence="1" type="ORF">KSP39_PZI021743</name>
</gene>
<reference evidence="1 2" key="1">
    <citation type="journal article" date="2022" name="Nat. Plants">
        <title>Genomes of leafy and leafless Platanthera orchids illuminate the evolution of mycoheterotrophy.</title>
        <authorList>
            <person name="Li M.H."/>
            <person name="Liu K.W."/>
            <person name="Li Z."/>
            <person name="Lu H.C."/>
            <person name="Ye Q.L."/>
            <person name="Zhang D."/>
            <person name="Wang J.Y."/>
            <person name="Li Y.F."/>
            <person name="Zhong Z.M."/>
            <person name="Liu X."/>
            <person name="Yu X."/>
            <person name="Liu D.K."/>
            <person name="Tu X.D."/>
            <person name="Liu B."/>
            <person name="Hao Y."/>
            <person name="Liao X.Y."/>
            <person name="Jiang Y.T."/>
            <person name="Sun W.H."/>
            <person name="Chen J."/>
            <person name="Chen Y.Q."/>
            <person name="Ai Y."/>
            <person name="Zhai J.W."/>
            <person name="Wu S.S."/>
            <person name="Zhou Z."/>
            <person name="Hsiao Y.Y."/>
            <person name="Wu W.L."/>
            <person name="Chen Y.Y."/>
            <person name="Lin Y.F."/>
            <person name="Hsu J.L."/>
            <person name="Li C.Y."/>
            <person name="Wang Z.W."/>
            <person name="Zhao X."/>
            <person name="Zhong W.Y."/>
            <person name="Ma X.K."/>
            <person name="Ma L."/>
            <person name="Huang J."/>
            <person name="Chen G.Z."/>
            <person name="Huang M.Z."/>
            <person name="Huang L."/>
            <person name="Peng D.H."/>
            <person name="Luo Y.B."/>
            <person name="Zou S.Q."/>
            <person name="Chen S.P."/>
            <person name="Lan S."/>
            <person name="Tsai W.C."/>
            <person name="Van de Peer Y."/>
            <person name="Liu Z.J."/>
        </authorList>
    </citation>
    <scope>NUCLEOTIDE SEQUENCE [LARGE SCALE GENOMIC DNA]</scope>
    <source>
        <strain evidence="1">Lor287</strain>
    </source>
</reference>
<dbReference type="AlphaFoldDB" id="A0AAP0AX65"/>
<proteinExistence type="predicted"/>
<sequence length="112" mass="13503">MEPHRIFLSPQQGQYLYTHSELPRSTSQYLHQRVKAVTITYSSWQCLHARLMQQKEVFEEGCSHLWRYKFIFLIKKCQILAVNDQLVVQEELGVLFFFPLFFYMMHQLLLVC</sequence>
<dbReference type="EMBL" id="JBBWWQ010000019">
    <property type="protein sequence ID" value="KAK8918473.1"/>
    <property type="molecule type" value="Genomic_DNA"/>
</dbReference>
<keyword evidence="2" id="KW-1185">Reference proteome</keyword>
<evidence type="ECO:0000313" key="1">
    <source>
        <dbReference type="EMBL" id="KAK8918473.1"/>
    </source>
</evidence>
<protein>
    <submittedName>
        <fullName evidence="1">Uncharacterized protein</fullName>
    </submittedName>
</protein>
<accession>A0AAP0AX65</accession>
<organism evidence="1 2">
    <name type="scientific">Platanthera zijinensis</name>
    <dbReference type="NCBI Taxonomy" id="2320716"/>
    <lineage>
        <taxon>Eukaryota</taxon>
        <taxon>Viridiplantae</taxon>
        <taxon>Streptophyta</taxon>
        <taxon>Embryophyta</taxon>
        <taxon>Tracheophyta</taxon>
        <taxon>Spermatophyta</taxon>
        <taxon>Magnoliopsida</taxon>
        <taxon>Liliopsida</taxon>
        <taxon>Asparagales</taxon>
        <taxon>Orchidaceae</taxon>
        <taxon>Orchidoideae</taxon>
        <taxon>Orchideae</taxon>
        <taxon>Orchidinae</taxon>
        <taxon>Platanthera</taxon>
    </lineage>
</organism>
<evidence type="ECO:0000313" key="2">
    <source>
        <dbReference type="Proteomes" id="UP001418222"/>
    </source>
</evidence>
<comment type="caution">
    <text evidence="1">The sequence shown here is derived from an EMBL/GenBank/DDBJ whole genome shotgun (WGS) entry which is preliminary data.</text>
</comment>